<organism evidence="3 4">
    <name type="scientific">Methylomonas subterranea</name>
    <dbReference type="NCBI Taxonomy" id="2952225"/>
    <lineage>
        <taxon>Bacteria</taxon>
        <taxon>Pseudomonadati</taxon>
        <taxon>Pseudomonadota</taxon>
        <taxon>Gammaproteobacteria</taxon>
        <taxon>Methylococcales</taxon>
        <taxon>Methylococcaceae</taxon>
        <taxon>Methylomonas</taxon>
    </lineage>
</organism>
<feature type="region of interest" description="Disordered" evidence="1">
    <location>
        <begin position="316"/>
        <end position="339"/>
    </location>
</feature>
<dbReference type="InterPro" id="IPR025738">
    <property type="entry name" value="BatD"/>
</dbReference>
<accession>A0ABT1TDB5</accession>
<reference evidence="3 4" key="1">
    <citation type="submission" date="2022-07" db="EMBL/GenBank/DDBJ databases">
        <title>Methylomonas rivi sp. nov., Methylomonas rosea sp. nov., Methylomonas aureus sp. nov. and Methylomonas subterranea sp. nov., four novel methanotrophs isolated from a freshwater creek and the deep terrestrial subsurface.</title>
        <authorList>
            <person name="Abin C."/>
            <person name="Sankaranarayanan K."/>
            <person name="Garner C."/>
            <person name="Sindelar R."/>
            <person name="Kotary K."/>
            <person name="Garner R."/>
            <person name="Barclay S."/>
            <person name="Lawson P."/>
            <person name="Krumholz L."/>
        </authorList>
    </citation>
    <scope>NUCLEOTIDE SEQUENCE [LARGE SCALE GENOMIC DNA]</scope>
    <source>
        <strain evidence="3 4">SURF-2</strain>
    </source>
</reference>
<dbReference type="RefSeq" id="WP_256601132.1">
    <property type="nucleotide sequence ID" value="NZ_JANIBJ010000006.1"/>
</dbReference>
<gene>
    <name evidence="3" type="ORF">NP590_04900</name>
</gene>
<dbReference type="PANTHER" id="PTHR40940:SF1">
    <property type="entry name" value="PROTEIN BATD"/>
    <property type="match status" value="1"/>
</dbReference>
<name>A0ABT1TDB5_9GAMM</name>
<dbReference type="Proteomes" id="UP001524499">
    <property type="component" value="Unassembled WGS sequence"/>
</dbReference>
<dbReference type="Pfam" id="PF13584">
    <property type="entry name" value="BatD"/>
    <property type="match status" value="1"/>
</dbReference>
<keyword evidence="4" id="KW-1185">Reference proteome</keyword>
<feature type="region of interest" description="Disordered" evidence="1">
    <location>
        <begin position="396"/>
        <end position="416"/>
    </location>
</feature>
<sequence length="559" mass="61216">MHNLKIRFWLVFGWLWISSAWAAEIEVEIDRNPVRLHESLQITFSAAETPDGSPDFSPLGADFEILNQQRSSNVSWVNGKISRSEQWVVTVMPKQAGEIAIPAIAFGSDLSKPAKVTVSDEPQTDTDNGNDEIFLRVEVSPETPYVQSQVLYTLKLYRRVQITQASLNEPEIKDALVEKLGEDSVYSTRINGMDYWVTERKYAIFPQQSGLFTVAPLTLTAEVLGSQSSQRPRFNGFFNRQITETRRVVSNAVTLNVLPVPANFTDPAWLSAQSLELKESWSAANLQTKVGEPLTRTITLTAKGATVGQLPELAGTATPAGIKSYPDQPTLKEEKPSDGVTAVREEKIAYIASQPGEFILPALNISWFNTQTQTIEVASLPEVKLTALAAGGAQAINPGARPQQSEPAAEAESSSLDSPPVWRALSAILALGWLTHVLWLYRRSGCRATPVSRQPGKQAMPDHAQSLKAACGNNDPQAAKQALLAWGKLDFGADNLSMLARYCPEPLSAEILSLNRYLYTGNQIGWDGRPLLEAFIKADKKATASSSAADDVLPPLYRL</sequence>
<feature type="compositionally biased region" description="Basic and acidic residues" evidence="1">
    <location>
        <begin position="330"/>
        <end position="339"/>
    </location>
</feature>
<dbReference type="InterPro" id="IPR057699">
    <property type="entry name" value="DUF7939"/>
</dbReference>
<evidence type="ECO:0000259" key="2">
    <source>
        <dbReference type="Pfam" id="PF25607"/>
    </source>
</evidence>
<dbReference type="EMBL" id="JANIBJ010000006">
    <property type="protein sequence ID" value="MCQ8103438.1"/>
    <property type="molecule type" value="Genomic_DNA"/>
</dbReference>
<protein>
    <submittedName>
        <fullName evidence="3">BatD family protein</fullName>
    </submittedName>
</protein>
<evidence type="ECO:0000313" key="3">
    <source>
        <dbReference type="EMBL" id="MCQ8103438.1"/>
    </source>
</evidence>
<proteinExistence type="predicted"/>
<evidence type="ECO:0000256" key="1">
    <source>
        <dbReference type="SAM" id="MobiDB-lite"/>
    </source>
</evidence>
<evidence type="ECO:0000313" key="4">
    <source>
        <dbReference type="Proteomes" id="UP001524499"/>
    </source>
</evidence>
<feature type="compositionally biased region" description="Low complexity" evidence="1">
    <location>
        <begin position="405"/>
        <end position="416"/>
    </location>
</feature>
<comment type="caution">
    <text evidence="3">The sequence shown here is derived from an EMBL/GenBank/DDBJ whole genome shotgun (WGS) entry which is preliminary data.</text>
</comment>
<dbReference type="Pfam" id="PF25607">
    <property type="entry name" value="DUF7939"/>
    <property type="match status" value="1"/>
</dbReference>
<feature type="domain" description="DUF7939" evidence="2">
    <location>
        <begin position="463"/>
        <end position="541"/>
    </location>
</feature>
<dbReference type="PANTHER" id="PTHR40940">
    <property type="entry name" value="PROTEIN BATD-RELATED"/>
    <property type="match status" value="1"/>
</dbReference>